<dbReference type="RefSeq" id="WP_007299303.1">
    <property type="nucleotide sequence ID" value="NZ_AJJH01000135.1"/>
</dbReference>
<reference evidence="1 2" key="1">
    <citation type="journal article" date="2012" name="J. Bacteriol.">
        <title>Draft genome sequence of the nitrophenol-degrading actinomycete Rhodococcus imtechensis RKJ300.</title>
        <authorList>
            <person name="Vikram S."/>
            <person name="Kumar S."/>
            <person name="Subramanian S."/>
            <person name="Raghava G.P."/>
        </authorList>
    </citation>
    <scope>NUCLEOTIDE SEQUENCE [LARGE SCALE GENOMIC DNA]</scope>
    <source>
        <strain evidence="1 2">RKJ300</strain>
    </source>
</reference>
<dbReference type="EMBL" id="AJJH01000135">
    <property type="protein sequence ID" value="EID77412.1"/>
    <property type="molecule type" value="Genomic_DNA"/>
</dbReference>
<comment type="caution">
    <text evidence="1">The sequence shown here is derived from an EMBL/GenBank/DDBJ whole genome shotgun (WGS) entry which is preliminary data.</text>
</comment>
<proteinExistence type="predicted"/>
<dbReference type="Proteomes" id="UP000006447">
    <property type="component" value="Unassembled WGS sequence"/>
</dbReference>
<dbReference type="AlphaFoldDB" id="I0WLZ6"/>
<gene>
    <name evidence="1" type="ORF">W59_23720</name>
</gene>
<protein>
    <submittedName>
        <fullName evidence="1">Uncharacterized protein</fullName>
    </submittedName>
</protein>
<sequence length="70" mass="7504">MATYRQSEAAQEVAWRLFSGDDNVAAIGIAKVGDEFGLRVNVTEPESDLPDEIDGVPVTVRVVGKISARS</sequence>
<evidence type="ECO:0000313" key="1">
    <source>
        <dbReference type="EMBL" id="EID77412.1"/>
    </source>
</evidence>
<name>I0WLZ6_RHOOP</name>
<accession>I0WLZ6</accession>
<dbReference type="PATRIC" id="fig|1165867.3.peg.4839"/>
<evidence type="ECO:0000313" key="2">
    <source>
        <dbReference type="Proteomes" id="UP000006447"/>
    </source>
</evidence>
<organism evidence="1 2">
    <name type="scientific">Rhodococcus opacus RKJ300 = JCM 13270</name>
    <dbReference type="NCBI Taxonomy" id="1165867"/>
    <lineage>
        <taxon>Bacteria</taxon>
        <taxon>Bacillati</taxon>
        <taxon>Actinomycetota</taxon>
        <taxon>Actinomycetes</taxon>
        <taxon>Mycobacteriales</taxon>
        <taxon>Nocardiaceae</taxon>
        <taxon>Rhodococcus</taxon>
    </lineage>
</organism>